<gene>
    <name evidence="2" type="ORF">BDZ85DRAFT_249937</name>
</gene>
<feature type="compositionally biased region" description="Pro residues" evidence="1">
    <location>
        <begin position="203"/>
        <end position="215"/>
    </location>
</feature>
<dbReference type="AlphaFoldDB" id="A0A6A6GBC6"/>
<evidence type="ECO:0000313" key="2">
    <source>
        <dbReference type="EMBL" id="KAF2222977.1"/>
    </source>
</evidence>
<evidence type="ECO:0000313" key="3">
    <source>
        <dbReference type="Proteomes" id="UP000799538"/>
    </source>
</evidence>
<dbReference type="Proteomes" id="UP000799538">
    <property type="component" value="Unassembled WGS sequence"/>
</dbReference>
<dbReference type="EMBL" id="ML992507">
    <property type="protein sequence ID" value="KAF2222977.1"/>
    <property type="molecule type" value="Genomic_DNA"/>
</dbReference>
<name>A0A6A6GBC6_9PEZI</name>
<protein>
    <submittedName>
        <fullName evidence="2">Uncharacterized protein</fullName>
    </submittedName>
</protein>
<organism evidence="2 3">
    <name type="scientific">Elsinoe ampelina</name>
    <dbReference type="NCBI Taxonomy" id="302913"/>
    <lineage>
        <taxon>Eukaryota</taxon>
        <taxon>Fungi</taxon>
        <taxon>Dikarya</taxon>
        <taxon>Ascomycota</taxon>
        <taxon>Pezizomycotina</taxon>
        <taxon>Dothideomycetes</taxon>
        <taxon>Dothideomycetidae</taxon>
        <taxon>Myriangiales</taxon>
        <taxon>Elsinoaceae</taxon>
        <taxon>Elsinoe</taxon>
    </lineage>
</organism>
<sequence length="329" mass="35394">MCIRHYITHLCNHQYAGIQQCSQHAQCAHLASINPTMIPTRYLVDPNVCPTCLSAWGVTGEHTSTAFEEQTPLENMQERDAFIDSIRMQMQASGNFGTWLHDYLLSETMRLVGTEYTTLDAATSAASVQEFQYWAELVRRDPVRYHEAPEWVQRRLREEQALSAHPHLLPWEHLIASDPAAVPVPPADPPVLCTLASAHEPSPAHPPTYWDPPGSPAVSSPAPESKVHSQDRKFAGSSRFLVCSMRAKRSAAESALGPITAGGVPGVLAGRAGRLALQRADGDSSGVGGFVGVADSPVETVLCDDGGVLGAGEEVGGEFDAHLAGSEIV</sequence>
<evidence type="ECO:0000256" key="1">
    <source>
        <dbReference type="SAM" id="MobiDB-lite"/>
    </source>
</evidence>
<keyword evidence="3" id="KW-1185">Reference proteome</keyword>
<proteinExistence type="predicted"/>
<accession>A0A6A6GBC6</accession>
<dbReference type="OrthoDB" id="10555725at2759"/>
<feature type="region of interest" description="Disordered" evidence="1">
    <location>
        <begin position="196"/>
        <end position="232"/>
    </location>
</feature>
<reference evidence="3" key="1">
    <citation type="journal article" date="2020" name="Stud. Mycol.">
        <title>101 Dothideomycetes genomes: A test case for predicting lifestyles and emergence of pathogens.</title>
        <authorList>
            <person name="Haridas S."/>
            <person name="Albert R."/>
            <person name="Binder M."/>
            <person name="Bloem J."/>
            <person name="LaButti K."/>
            <person name="Salamov A."/>
            <person name="Andreopoulos B."/>
            <person name="Baker S."/>
            <person name="Barry K."/>
            <person name="Bills G."/>
            <person name="Bluhm B."/>
            <person name="Cannon C."/>
            <person name="Castanera R."/>
            <person name="Culley D."/>
            <person name="Daum C."/>
            <person name="Ezra D."/>
            <person name="Gonzalez J."/>
            <person name="Henrissat B."/>
            <person name="Kuo A."/>
            <person name="Liang C."/>
            <person name="Lipzen A."/>
            <person name="Lutzoni F."/>
            <person name="Magnuson J."/>
            <person name="Mondo S."/>
            <person name="Nolan M."/>
            <person name="Ohm R."/>
            <person name="Pangilinan J."/>
            <person name="Park H.-J."/>
            <person name="Ramirez L."/>
            <person name="Alfaro M."/>
            <person name="Sun H."/>
            <person name="Tritt A."/>
            <person name="Yoshinaga Y."/>
            <person name="Zwiers L.-H."/>
            <person name="Turgeon B."/>
            <person name="Goodwin S."/>
            <person name="Spatafora J."/>
            <person name="Crous P."/>
            <person name="Grigoriev I."/>
        </authorList>
    </citation>
    <scope>NUCLEOTIDE SEQUENCE [LARGE SCALE GENOMIC DNA]</scope>
    <source>
        <strain evidence="3">CECT 20119</strain>
    </source>
</reference>